<evidence type="ECO:0000256" key="1">
    <source>
        <dbReference type="SAM" id="MobiDB-lite"/>
    </source>
</evidence>
<gene>
    <name evidence="2" type="ORF">EJB05_15070</name>
</gene>
<organism evidence="2 3">
    <name type="scientific">Eragrostis curvula</name>
    <name type="common">weeping love grass</name>
    <dbReference type="NCBI Taxonomy" id="38414"/>
    <lineage>
        <taxon>Eukaryota</taxon>
        <taxon>Viridiplantae</taxon>
        <taxon>Streptophyta</taxon>
        <taxon>Embryophyta</taxon>
        <taxon>Tracheophyta</taxon>
        <taxon>Spermatophyta</taxon>
        <taxon>Magnoliopsida</taxon>
        <taxon>Liliopsida</taxon>
        <taxon>Poales</taxon>
        <taxon>Poaceae</taxon>
        <taxon>PACMAD clade</taxon>
        <taxon>Chloridoideae</taxon>
        <taxon>Eragrostideae</taxon>
        <taxon>Eragrostidinae</taxon>
        <taxon>Eragrostis</taxon>
    </lineage>
</organism>
<feature type="region of interest" description="Disordered" evidence="1">
    <location>
        <begin position="1"/>
        <end position="81"/>
    </location>
</feature>
<sequence>MSLPTSSCSGNPSSTAPSKCSGSFSRRNERSASCSAGTQRSAREAGCVRGGGEDELAEPRAGRPLRRRPARGERARDAGREGVRQGEVLVLVRQHEERAASVGEERRRCFDGVEGAELGRSKRRAGRGGGRRRRKQAGVEGMAALQEHHRAAGFGGFGRLAWGIENFRATGDWGAARNDAMDFLRATSTWADCCNMGLNKYSALVNGGQLEGLGPFGSHENQRKRNVDIREQVGRIYQWPRVL</sequence>
<reference evidence="2 3" key="1">
    <citation type="journal article" date="2019" name="Sci. Rep.">
        <title>A high-quality genome of Eragrostis curvula grass provides insights into Poaceae evolution and supports new strategies to enhance forage quality.</title>
        <authorList>
            <person name="Carballo J."/>
            <person name="Santos B.A.C.M."/>
            <person name="Zappacosta D."/>
            <person name="Garbus I."/>
            <person name="Selva J.P."/>
            <person name="Gallo C.A."/>
            <person name="Diaz A."/>
            <person name="Albertini E."/>
            <person name="Caccamo M."/>
            <person name="Echenique V."/>
        </authorList>
    </citation>
    <scope>NUCLEOTIDE SEQUENCE [LARGE SCALE GENOMIC DNA]</scope>
    <source>
        <strain evidence="3">cv. Victoria</strain>
        <tissue evidence="2">Leaf</tissue>
    </source>
</reference>
<dbReference type="Proteomes" id="UP000324897">
    <property type="component" value="Chromosome 4"/>
</dbReference>
<feature type="non-terminal residue" evidence="2">
    <location>
        <position position="1"/>
    </location>
</feature>
<feature type="compositionally biased region" description="Basic and acidic residues" evidence="1">
    <location>
        <begin position="70"/>
        <end position="81"/>
    </location>
</feature>
<feature type="compositionally biased region" description="Polar residues" evidence="1">
    <location>
        <begin position="1"/>
        <end position="40"/>
    </location>
</feature>
<comment type="caution">
    <text evidence="2">The sequence shown here is derived from an EMBL/GenBank/DDBJ whole genome shotgun (WGS) entry which is preliminary data.</text>
</comment>
<protein>
    <submittedName>
        <fullName evidence="2">Uncharacterized protein</fullName>
    </submittedName>
</protein>
<accession>A0A5J9VYL4</accession>
<name>A0A5J9VYL4_9POAL</name>
<dbReference type="Gramene" id="TVU41542">
    <property type="protein sequence ID" value="TVU41542"/>
    <property type="gene ID" value="EJB05_15070"/>
</dbReference>
<dbReference type="EMBL" id="RWGY01000007">
    <property type="protein sequence ID" value="TVU41542.1"/>
    <property type="molecule type" value="Genomic_DNA"/>
</dbReference>
<keyword evidence="3" id="KW-1185">Reference proteome</keyword>
<evidence type="ECO:0000313" key="2">
    <source>
        <dbReference type="EMBL" id="TVU41542.1"/>
    </source>
</evidence>
<evidence type="ECO:0000313" key="3">
    <source>
        <dbReference type="Proteomes" id="UP000324897"/>
    </source>
</evidence>
<dbReference type="AlphaFoldDB" id="A0A5J9VYL4"/>
<proteinExistence type="predicted"/>